<proteinExistence type="predicted"/>
<organism evidence="3 4">
    <name type="scientific">Pseudonocardia aurantiaca</name>
    <dbReference type="NCBI Taxonomy" id="75290"/>
    <lineage>
        <taxon>Bacteria</taxon>
        <taxon>Bacillati</taxon>
        <taxon>Actinomycetota</taxon>
        <taxon>Actinomycetes</taxon>
        <taxon>Pseudonocardiales</taxon>
        <taxon>Pseudonocardiaceae</taxon>
        <taxon>Pseudonocardia</taxon>
    </lineage>
</organism>
<evidence type="ECO:0000256" key="1">
    <source>
        <dbReference type="SAM" id="MobiDB-lite"/>
    </source>
</evidence>
<dbReference type="EMBL" id="JBHUCP010000009">
    <property type="protein sequence ID" value="MFD1531088.1"/>
    <property type="molecule type" value="Genomic_DNA"/>
</dbReference>
<feature type="region of interest" description="Disordered" evidence="1">
    <location>
        <begin position="133"/>
        <end position="155"/>
    </location>
</feature>
<accession>A0ABW4FLH6</accession>
<dbReference type="InterPro" id="IPR032708">
    <property type="entry name" value="McjB_C"/>
</dbReference>
<evidence type="ECO:0000313" key="3">
    <source>
        <dbReference type="EMBL" id="MFD1531088.1"/>
    </source>
</evidence>
<feature type="domain" description="Microcin J25-processing protein McjB C-terminal" evidence="2">
    <location>
        <begin position="21"/>
        <end position="131"/>
    </location>
</feature>
<gene>
    <name evidence="3" type="ORF">ACFSCY_16745</name>
</gene>
<sequence length="155" mass="16667">MSQALHRGNRPPVGRRVAVHLAVGTARMLARMPPARIRRVLELLRRGAAAATPEQALAARQDVVAVSVLCSGRFCLQRSLATALVCRIRGVWPTWCTGVRTPPFAAHAWVEVGGRPVGEPTDTVTYRHLMTVPPVSGPRGGLRGSSRPPRSGEKA</sequence>
<dbReference type="NCBIfam" id="NF033537">
    <property type="entry name" value="lasso_biosyn_B2"/>
    <property type="match status" value="1"/>
</dbReference>
<name>A0ABW4FLH6_9PSEU</name>
<evidence type="ECO:0000313" key="4">
    <source>
        <dbReference type="Proteomes" id="UP001597145"/>
    </source>
</evidence>
<comment type="caution">
    <text evidence="3">The sequence shown here is derived from an EMBL/GenBank/DDBJ whole genome shotgun (WGS) entry which is preliminary data.</text>
</comment>
<reference evidence="4" key="1">
    <citation type="journal article" date="2019" name="Int. J. Syst. Evol. Microbiol.">
        <title>The Global Catalogue of Microorganisms (GCM) 10K type strain sequencing project: providing services to taxonomists for standard genome sequencing and annotation.</title>
        <authorList>
            <consortium name="The Broad Institute Genomics Platform"/>
            <consortium name="The Broad Institute Genome Sequencing Center for Infectious Disease"/>
            <person name="Wu L."/>
            <person name="Ma J."/>
        </authorList>
    </citation>
    <scope>NUCLEOTIDE SEQUENCE [LARGE SCALE GENOMIC DNA]</scope>
    <source>
        <strain evidence="4">JCM 12165</strain>
    </source>
</reference>
<dbReference type="InterPro" id="IPR053521">
    <property type="entry name" value="McjB-like"/>
</dbReference>
<dbReference type="Pfam" id="PF13471">
    <property type="entry name" value="Transglut_core3"/>
    <property type="match status" value="1"/>
</dbReference>
<keyword evidence="4" id="KW-1185">Reference proteome</keyword>
<dbReference type="Proteomes" id="UP001597145">
    <property type="component" value="Unassembled WGS sequence"/>
</dbReference>
<evidence type="ECO:0000259" key="2">
    <source>
        <dbReference type="Pfam" id="PF13471"/>
    </source>
</evidence>
<protein>
    <submittedName>
        <fullName evidence="3">Lasso peptide biosynthesis B2 protein</fullName>
    </submittedName>
</protein>
<dbReference type="RefSeq" id="WP_343971380.1">
    <property type="nucleotide sequence ID" value="NZ_BAAAJG010000002.1"/>
</dbReference>